<proteinExistence type="predicted"/>
<dbReference type="AlphaFoldDB" id="A0A1A9ZZV7"/>
<feature type="region of interest" description="Disordered" evidence="1">
    <location>
        <begin position="1"/>
        <end position="21"/>
    </location>
</feature>
<dbReference type="EnsemblMetazoa" id="GPAI030151-RA">
    <property type="protein sequence ID" value="GPAI030151-PA"/>
    <property type="gene ID" value="GPAI030151"/>
</dbReference>
<reference evidence="4" key="1">
    <citation type="submission" date="2014-03" db="EMBL/GenBank/DDBJ databases">
        <authorList>
            <person name="Aksoy S."/>
            <person name="Warren W."/>
            <person name="Wilson R.K."/>
        </authorList>
    </citation>
    <scope>NUCLEOTIDE SEQUENCE [LARGE SCALE GENOMIC DNA]</scope>
    <source>
        <strain evidence="4">IAEA</strain>
    </source>
</reference>
<protein>
    <submittedName>
        <fullName evidence="3">Uncharacterized protein</fullName>
    </submittedName>
</protein>
<evidence type="ECO:0000313" key="3">
    <source>
        <dbReference type="EnsemblMetazoa" id="GPAI030151-PA"/>
    </source>
</evidence>
<keyword evidence="2" id="KW-0812">Transmembrane</keyword>
<evidence type="ECO:0000256" key="1">
    <source>
        <dbReference type="SAM" id="MobiDB-lite"/>
    </source>
</evidence>
<dbReference type="Proteomes" id="UP000092445">
    <property type="component" value="Unassembled WGS sequence"/>
</dbReference>
<keyword evidence="2" id="KW-1133">Transmembrane helix</keyword>
<keyword evidence="2" id="KW-0472">Membrane</keyword>
<evidence type="ECO:0000313" key="4">
    <source>
        <dbReference type="Proteomes" id="UP000092445"/>
    </source>
</evidence>
<evidence type="ECO:0000256" key="2">
    <source>
        <dbReference type="SAM" id="Phobius"/>
    </source>
</evidence>
<accession>A0A1A9ZZV7</accession>
<keyword evidence="4" id="KW-1185">Reference proteome</keyword>
<feature type="transmembrane region" description="Helical" evidence="2">
    <location>
        <begin position="39"/>
        <end position="59"/>
    </location>
</feature>
<reference evidence="3" key="2">
    <citation type="submission" date="2020-05" db="UniProtKB">
        <authorList>
            <consortium name="EnsemblMetazoa"/>
        </authorList>
    </citation>
    <scope>IDENTIFICATION</scope>
    <source>
        <strain evidence="3">IAEA</strain>
    </source>
</reference>
<organism evidence="3 4">
    <name type="scientific">Glossina pallidipes</name>
    <name type="common">Tsetse fly</name>
    <dbReference type="NCBI Taxonomy" id="7398"/>
    <lineage>
        <taxon>Eukaryota</taxon>
        <taxon>Metazoa</taxon>
        <taxon>Ecdysozoa</taxon>
        <taxon>Arthropoda</taxon>
        <taxon>Hexapoda</taxon>
        <taxon>Insecta</taxon>
        <taxon>Pterygota</taxon>
        <taxon>Neoptera</taxon>
        <taxon>Endopterygota</taxon>
        <taxon>Diptera</taxon>
        <taxon>Brachycera</taxon>
        <taxon>Muscomorpha</taxon>
        <taxon>Hippoboscoidea</taxon>
        <taxon>Glossinidae</taxon>
        <taxon>Glossina</taxon>
    </lineage>
</organism>
<name>A0A1A9ZZV7_GLOPL</name>
<dbReference type="VEuPathDB" id="VectorBase:GPAI030151"/>
<sequence length="60" mass="7313">MHHPCNHHHHHHHHHHQHHHHRHHHGLQSFGIFFVKVKYATLVAMDLLFFFVISILCFAK</sequence>